<proteinExistence type="predicted"/>
<reference evidence="1" key="2">
    <citation type="submission" date="2020-11" db="EMBL/GenBank/DDBJ databases">
        <authorList>
            <person name="McCartney M.A."/>
            <person name="Auch B."/>
            <person name="Kono T."/>
            <person name="Mallez S."/>
            <person name="Becker A."/>
            <person name="Gohl D.M."/>
            <person name="Silverstein K.A.T."/>
            <person name="Koren S."/>
            <person name="Bechman K.B."/>
            <person name="Herman A."/>
            <person name="Abrahante J.E."/>
            <person name="Garbe J."/>
        </authorList>
    </citation>
    <scope>NUCLEOTIDE SEQUENCE</scope>
    <source>
        <strain evidence="1">Duluth1</strain>
        <tissue evidence="1">Whole animal</tissue>
    </source>
</reference>
<dbReference type="EMBL" id="JAIWYP010000003">
    <property type="protein sequence ID" value="KAH3849308.1"/>
    <property type="molecule type" value="Genomic_DNA"/>
</dbReference>
<reference evidence="1" key="1">
    <citation type="journal article" date="2019" name="bioRxiv">
        <title>The Genome of the Zebra Mussel, Dreissena polymorpha: A Resource for Invasive Species Research.</title>
        <authorList>
            <person name="McCartney M.A."/>
            <person name="Auch B."/>
            <person name="Kono T."/>
            <person name="Mallez S."/>
            <person name="Zhang Y."/>
            <person name="Obille A."/>
            <person name="Becker A."/>
            <person name="Abrahante J.E."/>
            <person name="Garbe J."/>
            <person name="Badalamenti J.P."/>
            <person name="Herman A."/>
            <person name="Mangelson H."/>
            <person name="Liachko I."/>
            <person name="Sullivan S."/>
            <person name="Sone E.D."/>
            <person name="Koren S."/>
            <person name="Silverstein K.A.T."/>
            <person name="Beckman K.B."/>
            <person name="Gohl D.M."/>
        </authorList>
    </citation>
    <scope>NUCLEOTIDE SEQUENCE</scope>
    <source>
        <strain evidence="1">Duluth1</strain>
        <tissue evidence="1">Whole animal</tissue>
    </source>
</reference>
<organism evidence="1 2">
    <name type="scientific">Dreissena polymorpha</name>
    <name type="common">Zebra mussel</name>
    <name type="synonym">Mytilus polymorpha</name>
    <dbReference type="NCBI Taxonomy" id="45954"/>
    <lineage>
        <taxon>Eukaryota</taxon>
        <taxon>Metazoa</taxon>
        <taxon>Spiralia</taxon>
        <taxon>Lophotrochozoa</taxon>
        <taxon>Mollusca</taxon>
        <taxon>Bivalvia</taxon>
        <taxon>Autobranchia</taxon>
        <taxon>Heteroconchia</taxon>
        <taxon>Euheterodonta</taxon>
        <taxon>Imparidentia</taxon>
        <taxon>Neoheterodontei</taxon>
        <taxon>Myida</taxon>
        <taxon>Dreissenoidea</taxon>
        <taxon>Dreissenidae</taxon>
        <taxon>Dreissena</taxon>
    </lineage>
</organism>
<evidence type="ECO:0000313" key="2">
    <source>
        <dbReference type="Proteomes" id="UP000828390"/>
    </source>
</evidence>
<evidence type="ECO:0000313" key="1">
    <source>
        <dbReference type="EMBL" id="KAH3849308.1"/>
    </source>
</evidence>
<protein>
    <submittedName>
        <fullName evidence="1">Uncharacterized protein</fullName>
    </submittedName>
</protein>
<dbReference type="AlphaFoldDB" id="A0A9D4L007"/>
<dbReference type="Proteomes" id="UP000828390">
    <property type="component" value="Unassembled WGS sequence"/>
</dbReference>
<comment type="caution">
    <text evidence="1">The sequence shown here is derived from an EMBL/GenBank/DDBJ whole genome shotgun (WGS) entry which is preliminary data.</text>
</comment>
<sequence>MGLIWDTTWAQHGTLWLNTVSLCSNIDGISMISKYVSHRLVTTRFCIGPMLVTTWAQHYSIVIKHRWSLPSPEVNTNFIDPLLVTTSSNIGSILFHNGQNRELLH</sequence>
<accession>A0A9D4L007</accession>
<name>A0A9D4L007_DREPO</name>
<gene>
    <name evidence="1" type="ORF">DPMN_091707</name>
</gene>
<keyword evidence="2" id="KW-1185">Reference proteome</keyword>